<evidence type="ECO:0000313" key="9">
    <source>
        <dbReference type="EMBL" id="ABJ90499.1"/>
    </source>
</evidence>
<dbReference type="Proteomes" id="UP000000669">
    <property type="component" value="Chromosome"/>
</dbReference>
<dbReference type="Pfam" id="PF03602">
    <property type="entry name" value="Cons_hypoth95"/>
    <property type="match status" value="1"/>
</dbReference>
<dbReference type="EMBL" id="CP000263">
    <property type="protein sequence ID" value="ABJ90499.1"/>
    <property type="molecule type" value="Genomic_DNA"/>
</dbReference>
<accession>Q058F0</accession>
<dbReference type="InterPro" id="IPR029063">
    <property type="entry name" value="SAM-dependent_MTases_sf"/>
</dbReference>
<dbReference type="STRING" id="372461.BCc_014"/>
<proteinExistence type="inferred from homology"/>
<dbReference type="GO" id="GO:0052913">
    <property type="term" value="F:16S rRNA (guanine(966)-N(2))-methyltransferase activity"/>
    <property type="evidence" value="ECO:0007669"/>
    <property type="project" value="UniProtKB-EC"/>
</dbReference>
<dbReference type="PIRSF" id="PIRSF004553">
    <property type="entry name" value="CHP00095"/>
    <property type="match status" value="1"/>
</dbReference>
<evidence type="ECO:0000256" key="6">
    <source>
        <dbReference type="ARBA" id="ARBA00022679"/>
    </source>
</evidence>
<dbReference type="HOGENOM" id="CLU_075826_2_2_6"/>
<evidence type="ECO:0000256" key="7">
    <source>
        <dbReference type="ARBA" id="ARBA00048326"/>
    </source>
</evidence>
<dbReference type="InterPro" id="IPR002052">
    <property type="entry name" value="DNA_methylase_N6_adenine_CS"/>
</dbReference>
<dbReference type="AlphaFoldDB" id="Q058F0"/>
<keyword evidence="8" id="KW-0698">rRNA processing</keyword>
<dbReference type="RefSeq" id="WP_011672418.1">
    <property type="nucleotide sequence ID" value="NC_008513.1"/>
</dbReference>
<evidence type="ECO:0000256" key="2">
    <source>
        <dbReference type="ARBA" id="ARBA00005269"/>
    </source>
</evidence>
<protein>
    <recommendedName>
        <fullName evidence="4 8">Ribosomal RNA small subunit methyltransferase D</fullName>
        <ecNumber evidence="3 8">2.1.1.171</ecNumber>
    </recommendedName>
</protein>
<dbReference type="PANTHER" id="PTHR43542">
    <property type="entry name" value="METHYLTRANSFERASE"/>
    <property type="match status" value="1"/>
</dbReference>
<evidence type="ECO:0000256" key="4">
    <source>
        <dbReference type="ARBA" id="ARBA00013682"/>
    </source>
</evidence>
<keyword evidence="8" id="KW-0949">S-adenosyl-L-methionine</keyword>
<dbReference type="EC" id="2.1.1.171" evidence="3 8"/>
<reference evidence="9 10" key="1">
    <citation type="journal article" date="2006" name="Science">
        <title>A small microbial genome: the end of a long symbiotic relationship?</title>
        <authorList>
            <person name="Perez-Brocal V."/>
            <person name="Gil R."/>
            <person name="Ramos S."/>
            <person name="Lamelas A."/>
            <person name="Postigo M."/>
            <person name="Michelena J.M."/>
            <person name="Silva F.J."/>
            <person name="Moya A."/>
            <person name="Latorre A."/>
        </authorList>
    </citation>
    <scope>NUCLEOTIDE SEQUENCE [LARGE SCALE GENOMIC DNA]</scope>
    <source>
        <strain evidence="10">Cc</strain>
    </source>
</reference>
<dbReference type="PROSITE" id="PS00092">
    <property type="entry name" value="N6_MTASE"/>
    <property type="match status" value="1"/>
</dbReference>
<gene>
    <name evidence="9" type="primary">yhhF</name>
    <name evidence="9" type="ordered locus">BCc_014</name>
</gene>
<dbReference type="NCBIfam" id="TIGR00095">
    <property type="entry name" value="16S rRNA (guanine(966)-N(2))-methyltransferase RsmD"/>
    <property type="match status" value="1"/>
</dbReference>
<evidence type="ECO:0000256" key="8">
    <source>
        <dbReference type="PIRNR" id="PIRNR004553"/>
    </source>
</evidence>
<dbReference type="Gene3D" id="3.40.50.150">
    <property type="entry name" value="Vaccinia Virus protein VP39"/>
    <property type="match status" value="1"/>
</dbReference>
<organism evidence="9 10">
    <name type="scientific">Buchnera aphidicola subsp. Cinara cedri (strain Cc)</name>
    <dbReference type="NCBI Taxonomy" id="372461"/>
    <lineage>
        <taxon>Bacteria</taxon>
        <taxon>Pseudomonadati</taxon>
        <taxon>Pseudomonadota</taxon>
        <taxon>Gammaproteobacteria</taxon>
        <taxon>Enterobacterales</taxon>
        <taxon>Erwiniaceae</taxon>
        <taxon>Buchnera</taxon>
    </lineage>
</organism>
<comment type="function">
    <text evidence="1 8">Specifically methylates the guanine in position 966 of 16S rRNA in the assembled 30S particle.</text>
</comment>
<evidence type="ECO:0000256" key="5">
    <source>
        <dbReference type="ARBA" id="ARBA00022603"/>
    </source>
</evidence>
<sequence length="188" mass="22467">MKKKIKRKKIRIISGLYKGRIIDLKNKINVRPTRSRIKETVFSWLDKYIKNSVCLDCFAGSGNLSIESVSRLAKSVTALEKNYLLVKKLRHTLLNFLIKNVFVLRVNTIKWLQHFEKPYDIIYLDPPFKKKELLNQSIILLEKYRWIHKNSIIYTEHIDNNINYPKNWKLIKKKKIGNVLFSLFYKKN</sequence>
<dbReference type="PANTHER" id="PTHR43542:SF1">
    <property type="entry name" value="METHYLTRANSFERASE"/>
    <property type="match status" value="1"/>
</dbReference>
<dbReference type="eggNOG" id="COG0742">
    <property type="taxonomic scope" value="Bacteria"/>
</dbReference>
<keyword evidence="6 8" id="KW-0808">Transferase</keyword>
<comment type="similarity">
    <text evidence="2 8">Belongs to the methyltransferase superfamily. RsmD family.</text>
</comment>
<dbReference type="CDD" id="cd02440">
    <property type="entry name" value="AdoMet_MTases"/>
    <property type="match status" value="1"/>
</dbReference>
<evidence type="ECO:0000256" key="3">
    <source>
        <dbReference type="ARBA" id="ARBA00012141"/>
    </source>
</evidence>
<dbReference type="SUPFAM" id="SSF53335">
    <property type="entry name" value="S-adenosyl-L-methionine-dependent methyltransferases"/>
    <property type="match status" value="1"/>
</dbReference>
<name>Q058F0_BUCCC</name>
<keyword evidence="5 8" id="KW-0489">Methyltransferase</keyword>
<evidence type="ECO:0000313" key="10">
    <source>
        <dbReference type="Proteomes" id="UP000000669"/>
    </source>
</evidence>
<dbReference type="GO" id="GO:0003676">
    <property type="term" value="F:nucleic acid binding"/>
    <property type="evidence" value="ECO:0007669"/>
    <property type="project" value="InterPro"/>
</dbReference>
<dbReference type="OrthoDB" id="9803017at2"/>
<keyword evidence="10" id="KW-1185">Reference proteome</keyword>
<dbReference type="KEGG" id="bcc:BCc_014"/>
<dbReference type="InterPro" id="IPR004398">
    <property type="entry name" value="RNA_MeTrfase_RsmD"/>
</dbReference>
<comment type="catalytic activity">
    <reaction evidence="7 8">
        <text>guanosine(966) in 16S rRNA + S-adenosyl-L-methionine = N(2)-methylguanosine(966) in 16S rRNA + S-adenosyl-L-homocysteine + H(+)</text>
        <dbReference type="Rhea" id="RHEA:23548"/>
        <dbReference type="Rhea" id="RHEA-COMP:10211"/>
        <dbReference type="Rhea" id="RHEA-COMP:10212"/>
        <dbReference type="ChEBI" id="CHEBI:15378"/>
        <dbReference type="ChEBI" id="CHEBI:57856"/>
        <dbReference type="ChEBI" id="CHEBI:59789"/>
        <dbReference type="ChEBI" id="CHEBI:74269"/>
        <dbReference type="ChEBI" id="CHEBI:74481"/>
        <dbReference type="EC" id="2.1.1.171"/>
    </reaction>
</comment>
<evidence type="ECO:0000256" key="1">
    <source>
        <dbReference type="ARBA" id="ARBA00002649"/>
    </source>
</evidence>